<reference evidence="11 12" key="1">
    <citation type="journal article" date="2019" name="ISME J.">
        <title>Deianiraea, an extracellular bacterium associated with the ciliate Paramecium, suggests an alternative scenario for the evolution of Rickettsiales.</title>
        <authorList>
            <person name="Castelli M."/>
            <person name="Sabaneyeva E."/>
            <person name="Lanzoni O."/>
            <person name="Lebedeva N."/>
            <person name="Floriano A.M."/>
            <person name="Gaiarsa S."/>
            <person name="Benken K."/>
            <person name="Modeo L."/>
            <person name="Bandi C."/>
            <person name="Potekhin A."/>
            <person name="Sassera D."/>
            <person name="Petroni G."/>
        </authorList>
    </citation>
    <scope>NUCLEOTIDE SEQUENCE [LARGE SCALE GENOMIC DNA]</scope>
    <source>
        <strain evidence="11">CyL4-1</strain>
    </source>
</reference>
<dbReference type="AlphaFoldDB" id="A0A5B8XDL3"/>
<dbReference type="InterPro" id="IPR012338">
    <property type="entry name" value="Beta-lactam/transpept-like"/>
</dbReference>
<dbReference type="PANTHER" id="PTHR21581:SF6">
    <property type="entry name" value="TRAFFICKING PROTEIN PARTICLE COMPLEX SUBUNIT 12"/>
    <property type="match status" value="1"/>
</dbReference>
<feature type="active site" description="Proton acceptor" evidence="7">
    <location>
        <position position="56"/>
    </location>
</feature>
<evidence type="ECO:0000256" key="5">
    <source>
        <dbReference type="ARBA" id="ARBA00022984"/>
    </source>
</evidence>
<dbReference type="RefSeq" id="WP_146820398.1">
    <property type="nucleotide sequence ID" value="NZ_CP029077.1"/>
</dbReference>
<evidence type="ECO:0000313" key="11">
    <source>
        <dbReference type="EMBL" id="QED23106.1"/>
    </source>
</evidence>
<evidence type="ECO:0000256" key="2">
    <source>
        <dbReference type="ARBA" id="ARBA00022729"/>
    </source>
</evidence>
<keyword evidence="4" id="KW-0133">Cell shape</keyword>
<dbReference type="GO" id="GO:0008360">
    <property type="term" value="P:regulation of cell shape"/>
    <property type="evidence" value="ECO:0007669"/>
    <property type="project" value="UniProtKB-KW"/>
</dbReference>
<evidence type="ECO:0000259" key="10">
    <source>
        <dbReference type="Pfam" id="PF00768"/>
    </source>
</evidence>
<comment type="similarity">
    <text evidence="1 9">Belongs to the peptidase S11 family.</text>
</comment>
<dbReference type="Proteomes" id="UP000321934">
    <property type="component" value="Chromosome"/>
</dbReference>
<dbReference type="Pfam" id="PF00768">
    <property type="entry name" value="Peptidase_S11"/>
    <property type="match status" value="1"/>
</dbReference>
<feature type="domain" description="Peptidase S11 D-alanyl-D-alanine carboxypeptidase A N-terminal" evidence="10">
    <location>
        <begin position="23"/>
        <end position="245"/>
    </location>
</feature>
<feature type="active site" description="Acyl-ester intermediate" evidence="7">
    <location>
        <position position="53"/>
    </location>
</feature>
<dbReference type="OrthoDB" id="5291989at2"/>
<protein>
    <submittedName>
        <fullName evidence="11">D-alanyl-D-alanine carboxypeptidase DacF</fullName>
    </submittedName>
</protein>
<dbReference type="InterPro" id="IPR001967">
    <property type="entry name" value="Peptidase_S11_N"/>
</dbReference>
<evidence type="ECO:0000256" key="3">
    <source>
        <dbReference type="ARBA" id="ARBA00022801"/>
    </source>
</evidence>
<dbReference type="GO" id="GO:0009002">
    <property type="term" value="F:serine-type D-Ala-D-Ala carboxypeptidase activity"/>
    <property type="evidence" value="ECO:0007669"/>
    <property type="project" value="InterPro"/>
</dbReference>
<keyword evidence="11" id="KW-0121">Carboxypeptidase</keyword>
<accession>A0A5B8XDL3</accession>
<dbReference type="InterPro" id="IPR018044">
    <property type="entry name" value="Peptidase_S11"/>
</dbReference>
<dbReference type="GO" id="GO:0006508">
    <property type="term" value="P:proteolysis"/>
    <property type="evidence" value="ECO:0007669"/>
    <property type="project" value="InterPro"/>
</dbReference>
<keyword evidence="6" id="KW-0961">Cell wall biogenesis/degradation</keyword>
<evidence type="ECO:0000256" key="4">
    <source>
        <dbReference type="ARBA" id="ARBA00022960"/>
    </source>
</evidence>
<evidence type="ECO:0000313" key="12">
    <source>
        <dbReference type="Proteomes" id="UP000321934"/>
    </source>
</evidence>
<keyword evidence="3" id="KW-0378">Hydrolase</keyword>
<keyword evidence="2" id="KW-0732">Signal</keyword>
<evidence type="ECO:0000256" key="8">
    <source>
        <dbReference type="PIRSR" id="PIRSR618044-2"/>
    </source>
</evidence>
<dbReference type="EMBL" id="CP029077">
    <property type="protein sequence ID" value="QED23106.1"/>
    <property type="molecule type" value="Genomic_DNA"/>
</dbReference>
<evidence type="ECO:0000256" key="1">
    <source>
        <dbReference type="ARBA" id="ARBA00007164"/>
    </source>
</evidence>
<feature type="binding site" evidence="8">
    <location>
        <position position="216"/>
    </location>
    <ligand>
        <name>substrate</name>
    </ligand>
</feature>
<keyword evidence="11" id="KW-0645">Protease</keyword>
<dbReference type="GO" id="GO:0009252">
    <property type="term" value="P:peptidoglycan biosynthetic process"/>
    <property type="evidence" value="ECO:0007669"/>
    <property type="project" value="UniProtKB-KW"/>
</dbReference>
<gene>
    <name evidence="11" type="ORF">Deia_00299</name>
</gene>
<evidence type="ECO:0000256" key="6">
    <source>
        <dbReference type="ARBA" id="ARBA00023316"/>
    </source>
</evidence>
<dbReference type="SUPFAM" id="SSF56601">
    <property type="entry name" value="beta-lactamase/transpeptidase-like"/>
    <property type="match status" value="1"/>
</dbReference>
<sequence length="340" mass="38838">MKICNLFKILIFTLTLYLLPSQKARSQAVFVYDVNGEEVLAAKNELAKLYPASTTKVMTLYIASDAIKSGKIGIYDKISVSRESARQQRTTANLEYDEEITFKNLMLLAGTISANDAAYAIADGISNQNTSLFIKSMNEKANELKMYGTNFANPTGLHHDDQYSNAHDIGIMMQNFMKNHRGYSGALKSNGIFFKGKYYSPVNLVGQNYKCMKGFKTGFTAKAGYNIVTNVKCKDYNIVATLLNFNTSRDRDFYLAEVLNYALEKVGEKKYQDKRDFYMTLERNDDEIYSTKIVFMQFLPFLHGNKYYTVLSNIADYAYNDYIKQHVDYVMRSNIPFPKK</sequence>
<dbReference type="PANTHER" id="PTHR21581">
    <property type="entry name" value="D-ALANYL-D-ALANINE CARBOXYPEPTIDASE"/>
    <property type="match status" value="1"/>
</dbReference>
<evidence type="ECO:0000256" key="9">
    <source>
        <dbReference type="RuleBase" id="RU004016"/>
    </source>
</evidence>
<keyword evidence="12" id="KW-1185">Reference proteome</keyword>
<name>A0A5B8XDL3_9RICK</name>
<dbReference type="PRINTS" id="PR00725">
    <property type="entry name" value="DADACBPTASE1"/>
</dbReference>
<evidence type="ECO:0000256" key="7">
    <source>
        <dbReference type="PIRSR" id="PIRSR618044-1"/>
    </source>
</evidence>
<keyword evidence="5" id="KW-0573">Peptidoglycan synthesis</keyword>
<organism evidence="11 12">
    <name type="scientific">Candidatus Deianiraea vastatrix</name>
    <dbReference type="NCBI Taxonomy" id="2163644"/>
    <lineage>
        <taxon>Bacteria</taxon>
        <taxon>Pseudomonadati</taxon>
        <taxon>Pseudomonadota</taxon>
        <taxon>Alphaproteobacteria</taxon>
        <taxon>Rickettsiales</taxon>
        <taxon>Candidatus Deianiraeaceae</taxon>
        <taxon>Candidatus Deianiraea</taxon>
    </lineage>
</organism>
<dbReference type="Gene3D" id="3.40.710.10">
    <property type="entry name" value="DD-peptidase/beta-lactamase superfamily"/>
    <property type="match status" value="1"/>
</dbReference>
<dbReference type="GO" id="GO:0071555">
    <property type="term" value="P:cell wall organization"/>
    <property type="evidence" value="ECO:0007669"/>
    <property type="project" value="UniProtKB-KW"/>
</dbReference>
<proteinExistence type="inferred from homology"/>
<feature type="active site" evidence="7">
    <location>
        <position position="113"/>
    </location>
</feature>